<evidence type="ECO:0000313" key="2">
    <source>
        <dbReference type="EMBL" id="OUC43524.1"/>
    </source>
</evidence>
<name>A0A1Y3EEF7_9BILA</name>
<feature type="region of interest" description="Disordered" evidence="1">
    <location>
        <begin position="1"/>
        <end position="40"/>
    </location>
</feature>
<evidence type="ECO:0000313" key="3">
    <source>
        <dbReference type="Proteomes" id="UP000243006"/>
    </source>
</evidence>
<feature type="compositionally biased region" description="Polar residues" evidence="1">
    <location>
        <begin position="23"/>
        <end position="33"/>
    </location>
</feature>
<dbReference type="AlphaFoldDB" id="A0A1Y3EEF7"/>
<organism evidence="2 3">
    <name type="scientific">Trichinella nativa</name>
    <dbReference type="NCBI Taxonomy" id="6335"/>
    <lineage>
        <taxon>Eukaryota</taxon>
        <taxon>Metazoa</taxon>
        <taxon>Ecdysozoa</taxon>
        <taxon>Nematoda</taxon>
        <taxon>Enoplea</taxon>
        <taxon>Dorylaimia</taxon>
        <taxon>Trichinellida</taxon>
        <taxon>Trichinellidae</taxon>
        <taxon>Trichinella</taxon>
    </lineage>
</organism>
<accession>A0A1Y3EEF7</accession>
<reference evidence="2 3" key="1">
    <citation type="submission" date="2015-04" db="EMBL/GenBank/DDBJ databases">
        <title>Draft genome of the roundworm Trichinella nativa.</title>
        <authorList>
            <person name="Mitreva M."/>
        </authorList>
    </citation>
    <scope>NUCLEOTIDE SEQUENCE [LARGE SCALE GENOMIC DNA]</scope>
    <source>
        <strain evidence="2 3">ISS45</strain>
    </source>
</reference>
<comment type="caution">
    <text evidence="2">The sequence shown here is derived from an EMBL/GenBank/DDBJ whole genome shotgun (WGS) entry which is preliminary data.</text>
</comment>
<protein>
    <submittedName>
        <fullName evidence="2">Uncharacterized protein</fullName>
    </submittedName>
</protein>
<gene>
    <name evidence="2" type="ORF">D917_09724</name>
</gene>
<dbReference type="EMBL" id="LVZM01014577">
    <property type="protein sequence ID" value="OUC43524.1"/>
    <property type="molecule type" value="Genomic_DNA"/>
</dbReference>
<sequence>MSKKFQRSRSTSVGQQQHRRSASDQLSGTMQRNNAKRLNALYTDRSPNDSSFICKQQIDCAYPDCKKEPLDLNVSGVGARLRNLRLLIQSIQSFYKVICRRTLLPCPSISKYVQQRAGLVGQVDRS</sequence>
<dbReference type="Proteomes" id="UP000243006">
    <property type="component" value="Unassembled WGS sequence"/>
</dbReference>
<evidence type="ECO:0000256" key="1">
    <source>
        <dbReference type="SAM" id="MobiDB-lite"/>
    </source>
</evidence>
<proteinExistence type="predicted"/>